<evidence type="ECO:0000259" key="1">
    <source>
        <dbReference type="Pfam" id="PF22019"/>
    </source>
</evidence>
<dbReference type="InterPro" id="IPR054169">
    <property type="entry name" value="GlgB_N"/>
</dbReference>
<proteinExistence type="predicted"/>
<dbReference type="Pfam" id="PF22019">
    <property type="entry name" value="GlgB_N"/>
    <property type="match status" value="1"/>
</dbReference>
<dbReference type="GO" id="GO:0005975">
    <property type="term" value="P:carbohydrate metabolic process"/>
    <property type="evidence" value="ECO:0007669"/>
    <property type="project" value="UniProtKB-ARBA"/>
</dbReference>
<dbReference type="AlphaFoldDB" id="A0A847H8J5"/>
<comment type="caution">
    <text evidence="2">The sequence shown here is derived from an EMBL/GenBank/DDBJ whole genome shotgun (WGS) entry which is preliminary data.</text>
</comment>
<dbReference type="InterPro" id="IPR013783">
    <property type="entry name" value="Ig-like_fold"/>
</dbReference>
<evidence type="ECO:0000313" key="2">
    <source>
        <dbReference type="EMBL" id="NLF90277.1"/>
    </source>
</evidence>
<protein>
    <submittedName>
        <fullName evidence="2">1,4-alpha-glucan branching enzyme</fullName>
    </submittedName>
</protein>
<dbReference type="Proteomes" id="UP000523614">
    <property type="component" value="Unassembled WGS sequence"/>
</dbReference>
<dbReference type="SUPFAM" id="SSF81296">
    <property type="entry name" value="E set domains"/>
    <property type="match status" value="1"/>
</dbReference>
<feature type="non-terminal residue" evidence="2">
    <location>
        <position position="90"/>
    </location>
</feature>
<dbReference type="EMBL" id="JAAYYP010000091">
    <property type="protein sequence ID" value="NLF90277.1"/>
    <property type="molecule type" value="Genomic_DNA"/>
</dbReference>
<reference evidence="2 3" key="1">
    <citation type="journal article" date="2020" name="Biotechnol. Biofuels">
        <title>New insights from the biogas microbiome by comprehensive genome-resolved metagenomics of nearly 1600 species originating from multiple anaerobic digesters.</title>
        <authorList>
            <person name="Campanaro S."/>
            <person name="Treu L."/>
            <person name="Rodriguez-R L.M."/>
            <person name="Kovalovszki A."/>
            <person name="Ziels R.M."/>
            <person name="Maus I."/>
            <person name="Zhu X."/>
            <person name="Kougias P.G."/>
            <person name="Basile A."/>
            <person name="Luo G."/>
            <person name="Schluter A."/>
            <person name="Konstantinidis K.T."/>
            <person name="Angelidaki I."/>
        </authorList>
    </citation>
    <scope>NUCLEOTIDE SEQUENCE [LARGE SCALE GENOMIC DNA]</scope>
    <source>
        <strain evidence="2">AS06rmzACSIP_235</strain>
    </source>
</reference>
<accession>A0A847H8J5</accession>
<gene>
    <name evidence="2" type="ORF">GX570_02870</name>
</gene>
<dbReference type="InterPro" id="IPR014756">
    <property type="entry name" value="Ig_E-set"/>
</dbReference>
<dbReference type="Gene3D" id="2.60.40.10">
    <property type="entry name" value="Immunoglobulins"/>
    <property type="match status" value="1"/>
</dbReference>
<sequence>MSYIDDVATSDLWSAVAAGTHHHPHDVLGAHPRTDDAGITRTTVRALRPLAESVALVFTDGSRMPMTHAADGIWQAEHDGPPVSYRIAAV</sequence>
<feature type="domain" description="1,4-alpha-glucan branching enzyme GlgB N-terminal" evidence="1">
    <location>
        <begin position="14"/>
        <end position="88"/>
    </location>
</feature>
<organism evidence="2 3">
    <name type="scientific">Corynebacterium marinum</name>
    <dbReference type="NCBI Taxonomy" id="349751"/>
    <lineage>
        <taxon>Bacteria</taxon>
        <taxon>Bacillati</taxon>
        <taxon>Actinomycetota</taxon>
        <taxon>Actinomycetes</taxon>
        <taxon>Mycobacteriales</taxon>
        <taxon>Corynebacteriaceae</taxon>
        <taxon>Corynebacterium</taxon>
    </lineage>
</organism>
<evidence type="ECO:0000313" key="3">
    <source>
        <dbReference type="Proteomes" id="UP000523614"/>
    </source>
</evidence>
<name>A0A847H8J5_9CORY</name>